<evidence type="ECO:0000313" key="10">
    <source>
        <dbReference type="WBParaSite" id="mrna-Wban_10264"/>
    </source>
</evidence>
<feature type="region of interest" description="Disordered" evidence="6">
    <location>
        <begin position="322"/>
        <end position="434"/>
    </location>
</feature>
<dbReference type="SUPFAM" id="SSF49447">
    <property type="entry name" value="Second domain of Mu2 adaptin subunit (ap50) of ap2 adaptor"/>
    <property type="match status" value="1"/>
</dbReference>
<dbReference type="FunFam" id="2.60.40.1170:FF:000018">
    <property type="entry name" value="stonin-2 isoform X2"/>
    <property type="match status" value="1"/>
</dbReference>
<reference evidence="10" key="3">
    <citation type="submission" date="2024-02" db="UniProtKB">
        <authorList>
            <consortium name="WormBaseParasite"/>
        </authorList>
    </citation>
    <scope>IDENTIFICATION</scope>
    <source>
        <strain evidence="10">pt0022</strain>
    </source>
</reference>
<protein>
    <recommendedName>
        <fullName evidence="11">MHD domain-containing protein</fullName>
    </recommendedName>
</protein>
<feature type="region of interest" description="Disordered" evidence="6">
    <location>
        <begin position="914"/>
        <end position="935"/>
    </location>
</feature>
<feature type="region of interest" description="Disordered" evidence="6">
    <location>
        <begin position="718"/>
        <end position="797"/>
    </location>
</feature>
<feature type="compositionally biased region" description="Basic and acidic residues" evidence="6">
    <location>
        <begin position="322"/>
        <end position="335"/>
    </location>
</feature>
<dbReference type="PROSITE" id="PS51070">
    <property type="entry name" value="SHD"/>
    <property type="match status" value="1"/>
</dbReference>
<feature type="compositionally biased region" description="Basic and acidic residues" evidence="6">
    <location>
        <begin position="1663"/>
        <end position="1672"/>
    </location>
</feature>
<evidence type="ECO:0000259" key="7">
    <source>
        <dbReference type="PROSITE" id="PS51070"/>
    </source>
</evidence>
<evidence type="ECO:0000256" key="5">
    <source>
        <dbReference type="ARBA" id="ARBA00022737"/>
    </source>
</evidence>
<dbReference type="InterPro" id="IPR012320">
    <property type="entry name" value="SHD_dom"/>
</dbReference>
<feature type="compositionally biased region" description="Polar residues" evidence="6">
    <location>
        <begin position="1083"/>
        <end position="1095"/>
    </location>
</feature>
<comment type="similarity">
    <text evidence="2">Belongs to the Stoned B family.</text>
</comment>
<dbReference type="GO" id="GO:0045202">
    <property type="term" value="C:synapse"/>
    <property type="evidence" value="ECO:0007669"/>
    <property type="project" value="UniProtKB-ARBA"/>
</dbReference>
<dbReference type="Gene3D" id="2.60.40.1170">
    <property type="entry name" value="Mu homology domain, subdomain B"/>
    <property type="match status" value="1"/>
</dbReference>
<accession>A0AAF5Q5V3</accession>
<dbReference type="GO" id="GO:0005737">
    <property type="term" value="C:cytoplasm"/>
    <property type="evidence" value="ECO:0007669"/>
    <property type="project" value="UniProtKB-SubCell"/>
</dbReference>
<dbReference type="InterPro" id="IPR036168">
    <property type="entry name" value="AP2_Mu_C_sf"/>
</dbReference>
<dbReference type="InterPro" id="IPR050431">
    <property type="entry name" value="Adaptor_comp_med_subunit"/>
</dbReference>
<comment type="subcellular location">
    <subcellularLocation>
        <location evidence="1">Cytoplasm</location>
    </subcellularLocation>
</comment>
<sequence length="1697" mass="193831">MRKEKSFEMAWKFTGNTDFDLNAGRNAFRCDTNIDDWECADSETIMRRNSAIRSFTESVDSDFPPAPELPPSLNIDLHYPEEMLKRSETSETIIERKPKQSLQDMISGTQKYPVMVPGPGHADEEQELHASLLYQDDDGSESDIEIRSFQTEQSLDITNTKQQQKRRDRDHEALRHEYSVSTLERPRPTTPTSWCAIENYVEGSIEADSSPIVEKKQKIHVSIPNHNAPQTPKRRRRASMSWFDFYETMSTQIPSQTRKSISGRTTPLNNYDGDILEEDPKYRNVAPPKPVIHRRSSTDWENFIDNAESEILKSAEKNDMRKSDITTNNGDKELIPNKYDMQMTPDDQKMSPNSTALMEPSEDVENSRQIFTSYTNNTRYTDNPETAYTDESEIAVTQAPDWSENSEQKEEIMTKQKKSTTSNDTNAERNELRDSVESPNHVYGTQQYPVIPETESTIHYDISSCYENAGKQTADNSEMAGFQQTDDATLNQQPVGYEQYTYSYNEPQIQSFDEMKNVNYDYGTIPYPDYEQQQQQQLQQNEMLTNYQNYDQMNYGTTYQSYNQQSTVSQDYAQQPITKQNYDQQSTTFPDYDASQYDQSQGYSYDTYSLSYMSSANDDQNYKSQTGSEPYPDIAKETTSDYGMPHYQQPVAENSTVSIHSNDGYRPPVIPQYIAPLFPAVIRSEPNPFSWEAQESAAATVTQSIPQPDIQTSQAFSTETYQQKEVATENDNSIQNDVETKRKPPLRPAPPSPPAERSVPPTRPPIPLSITKSKYSIEPSVHQQSSSKLMESEPEEEDAWTQFRKLTEKATTAVKSTEEKLRELEKTTAANDIKDESYLAQIGGSQAYIPEHAYKQAREQGSLITPVKEKKKSKHGKSKKIPEPELTLAQEDDMDRAAMELAKKMAATRIDLQDWKPPTEQQGPSSPNQQSNKSSDEIPMTVLASAKSSSNDAVNKEASDTFKETNATATFSQKLDNRTWTAFDDSQTTELPISESGFFTNASVAPISPDKAFGFNVAPNELNASINDSLIDEDYDPFNVRSADDLVKEAKARVAAALAAEETEKDVNFFATAKINEEKKSDISTPTQEGGSPTSLRPVGFDDEFRVEDDAISTPSPLYDEDDSEPLIDFPDKFTGDGWEMMIRYPIKKKIMSDRYWKPCYVRIRDNSLFLFNSKTEQKPFMEILLQATYSLSDPTLQAYDVYGKIHTVKLQCVSYKERVGIRPGQISRLVEGHVTKYGLPLEHSAQCTVILKFGSLNATELFTFVVTIEDILFHCVAVRNNTPTYKQDEVQIHCYDEYAAYVDKFNILSDQKARVRLFCLAFVSGSPILEIGLNDRRRQGKEIVRRKDILPMYTERWIRFENLEFHNTVEKEVFEKEQIIRLSPPDGCFFEIMRFRVRPPKNREKPLTVKCVMKIAGSKVEIRIEAMAAAQTEKTKGDHSSKRQVPCEDIQIRFPVPEAWIYLFREERRWGVGSVHAKVRRPGKVKNLKDRLMGTVHNVENSLIEAGIGEAKYEHVFRALVWRIPRLPEKFHAAYREHLLRCRFELSSFDLMPETFAPTCDVEFTMPLAMISNTVVRSVSVEQHDDSDRVEKFVRYVAKCTYKVEIDYVQCSDLDIDPIFDPTIANPAANQESIPEPHKAMFNPGEVNELHAGYRIDFSDAEIGAKRHNDDDSSSDEEENRNAMPMIQIDPKRYGY</sequence>
<name>A0AAF5Q5V3_WUCBA</name>
<keyword evidence="4" id="KW-0254">Endocytosis</keyword>
<feature type="region of interest" description="Disordered" evidence="6">
    <location>
        <begin position="1080"/>
        <end position="1100"/>
    </location>
</feature>
<evidence type="ECO:0000256" key="4">
    <source>
        <dbReference type="ARBA" id="ARBA00022583"/>
    </source>
</evidence>
<dbReference type="FunFam" id="2.60.40.1170:FF:000016">
    <property type="entry name" value="AP-1 complex subunit mu"/>
    <property type="match status" value="1"/>
</dbReference>
<dbReference type="FunFam" id="2.60.40.1170:FF:000022">
    <property type="entry name" value="AP-1 complex subunit mu"/>
    <property type="match status" value="1"/>
</dbReference>
<keyword evidence="3" id="KW-0963">Cytoplasm</keyword>
<evidence type="ECO:0000313" key="9">
    <source>
        <dbReference type="Proteomes" id="UP000093561"/>
    </source>
</evidence>
<feature type="region of interest" description="Disordered" evidence="6">
    <location>
        <begin position="254"/>
        <end position="275"/>
    </location>
</feature>
<dbReference type="Proteomes" id="UP000093561">
    <property type="component" value="Unassembled WGS sequence"/>
</dbReference>
<feature type="compositionally biased region" description="Polar residues" evidence="6">
    <location>
        <begin position="367"/>
        <end position="386"/>
    </location>
</feature>
<dbReference type="PROSITE" id="PS51072">
    <property type="entry name" value="MHD"/>
    <property type="match status" value="1"/>
</dbReference>
<feature type="region of interest" description="Disordered" evidence="6">
    <location>
        <begin position="148"/>
        <end position="174"/>
    </location>
</feature>
<dbReference type="PANTHER" id="PTHR10529">
    <property type="entry name" value="AP COMPLEX SUBUNIT MU"/>
    <property type="match status" value="1"/>
</dbReference>
<feature type="domain" description="MHD" evidence="8">
    <location>
        <begin position="1288"/>
        <end position="1608"/>
    </location>
</feature>
<evidence type="ECO:0000259" key="8">
    <source>
        <dbReference type="PROSITE" id="PS51072"/>
    </source>
</evidence>
<reference evidence="9" key="2">
    <citation type="journal article" date="2016" name="Mol. Ecol.">
        <title>Population genomics of the filarial nematode parasite Wuchereria bancrofti from mosquitoes.</title>
        <authorList>
            <person name="Small S.T."/>
            <person name="Reimer L.J."/>
            <person name="Tisch D.J."/>
            <person name="King C.L."/>
            <person name="Christensen B.M."/>
            <person name="Siba P.M."/>
            <person name="Kazura J.W."/>
            <person name="Serre D."/>
            <person name="Zimmerman P.A."/>
        </authorList>
    </citation>
    <scope>NUCLEOTIDE SEQUENCE</scope>
    <source>
        <strain evidence="9">pt0022</strain>
    </source>
</reference>
<dbReference type="Pfam" id="PF00928">
    <property type="entry name" value="Adap_comp_sub"/>
    <property type="match status" value="1"/>
</dbReference>
<dbReference type="GO" id="GO:0006897">
    <property type="term" value="P:endocytosis"/>
    <property type="evidence" value="ECO:0007669"/>
    <property type="project" value="UniProtKB-KW"/>
</dbReference>
<reference evidence="9" key="1">
    <citation type="submission" date="2015-03" db="EMBL/GenBank/DDBJ databases">
        <title>Wuchereria bancrofti Genome Sequencing Papua New Guinea Strain.</title>
        <authorList>
            <person name="Small S.T."/>
            <person name="Serre D."/>
            <person name="Zimmerman P.A."/>
        </authorList>
    </citation>
    <scope>NUCLEOTIDE SEQUENCE [LARGE SCALE GENOMIC DNA]</scope>
    <source>
        <strain evidence="9">pt0022</strain>
    </source>
</reference>
<feature type="region of interest" description="Disordered" evidence="6">
    <location>
        <begin position="859"/>
        <end position="889"/>
    </location>
</feature>
<feature type="compositionally biased region" description="Polar residues" evidence="6">
    <location>
        <begin position="718"/>
        <end position="737"/>
    </location>
</feature>
<evidence type="ECO:0000256" key="3">
    <source>
        <dbReference type="ARBA" id="ARBA00022490"/>
    </source>
</evidence>
<evidence type="ECO:0000256" key="2">
    <source>
        <dbReference type="ARBA" id="ARBA00005579"/>
    </source>
</evidence>
<evidence type="ECO:0000256" key="1">
    <source>
        <dbReference type="ARBA" id="ARBA00004496"/>
    </source>
</evidence>
<feature type="compositionally biased region" description="Polar residues" evidence="6">
    <location>
        <begin position="148"/>
        <end position="162"/>
    </location>
</feature>
<organism evidence="9 10">
    <name type="scientific">Wuchereria bancrofti</name>
    <dbReference type="NCBI Taxonomy" id="6293"/>
    <lineage>
        <taxon>Eukaryota</taxon>
        <taxon>Metazoa</taxon>
        <taxon>Ecdysozoa</taxon>
        <taxon>Nematoda</taxon>
        <taxon>Chromadorea</taxon>
        <taxon>Rhabditida</taxon>
        <taxon>Spirurina</taxon>
        <taxon>Spiruromorpha</taxon>
        <taxon>Filarioidea</taxon>
        <taxon>Onchocercidae</taxon>
        <taxon>Wuchereria</taxon>
    </lineage>
</organism>
<feature type="region of interest" description="Disordered" evidence="6">
    <location>
        <begin position="1663"/>
        <end position="1697"/>
    </location>
</feature>
<feature type="compositionally biased region" description="Low complexity" evidence="6">
    <location>
        <begin position="921"/>
        <end position="933"/>
    </location>
</feature>
<feature type="compositionally biased region" description="Polar residues" evidence="6">
    <location>
        <begin position="254"/>
        <end position="269"/>
    </location>
</feature>
<feature type="compositionally biased region" description="Basic and acidic residues" evidence="6">
    <location>
        <begin position="165"/>
        <end position="174"/>
    </location>
</feature>
<evidence type="ECO:0008006" key="11">
    <source>
        <dbReference type="Google" id="ProtNLM"/>
    </source>
</evidence>
<dbReference type="InterPro" id="IPR028565">
    <property type="entry name" value="MHD"/>
</dbReference>
<proteinExistence type="inferred from homology"/>
<keyword evidence="5" id="KW-0677">Repeat</keyword>
<feature type="compositionally biased region" description="Basic residues" evidence="6">
    <location>
        <begin position="869"/>
        <end position="879"/>
    </location>
</feature>
<feature type="domain" description="SHD" evidence="7">
    <location>
        <begin position="1138"/>
        <end position="1284"/>
    </location>
</feature>
<evidence type="ECO:0000256" key="6">
    <source>
        <dbReference type="SAM" id="MobiDB-lite"/>
    </source>
</evidence>
<dbReference type="WBParaSite" id="mrna-Wban_10264">
    <property type="protein sequence ID" value="mrna-Wban_10264"/>
    <property type="gene ID" value="Wban_10264"/>
</dbReference>